<dbReference type="Gene3D" id="3.30.1380.10">
    <property type="match status" value="1"/>
</dbReference>
<sequence length="185" mass="21519">MTASRGSKPLRKRRRYKARFFIIMFGLLIAAGYGLFSAFSTLPDTRTYEDPYARIDSLDELDEKTREAALLFLDIAEDEGLDVTIAETYRTQERQDQLYAKGRTSPGSIVTWTNDSRHTRRNAFDIAKNSPGHEYDDPEFFRKCAEIAKRIGLTAGYYWESNQDMPHFETDIFTRIRYPEGYEKP</sequence>
<dbReference type="Pfam" id="PF02557">
    <property type="entry name" value="VanY"/>
    <property type="match status" value="1"/>
</dbReference>
<dbReference type="Proteomes" id="UP000017747">
    <property type="component" value="Unassembled WGS sequence"/>
</dbReference>
<name>V7I4P8_9CLOT</name>
<feature type="transmembrane region" description="Helical" evidence="1">
    <location>
        <begin position="20"/>
        <end position="39"/>
    </location>
</feature>
<dbReference type="OrthoDB" id="9799970at2"/>
<dbReference type="InterPro" id="IPR009045">
    <property type="entry name" value="Zn_M74/Hedgehog-like"/>
</dbReference>
<organism evidence="3 4">
    <name type="scientific">Youngiibacter fragilis 232.1</name>
    <dbReference type="NCBI Taxonomy" id="994573"/>
    <lineage>
        <taxon>Bacteria</taxon>
        <taxon>Bacillati</taxon>
        <taxon>Bacillota</taxon>
        <taxon>Clostridia</taxon>
        <taxon>Eubacteriales</taxon>
        <taxon>Clostridiaceae</taxon>
        <taxon>Youngiibacter</taxon>
    </lineage>
</organism>
<dbReference type="EMBL" id="AXUN02000146">
    <property type="protein sequence ID" value="ETA81210.1"/>
    <property type="molecule type" value="Genomic_DNA"/>
</dbReference>
<keyword evidence="4" id="KW-1185">Reference proteome</keyword>
<dbReference type="InterPro" id="IPR003709">
    <property type="entry name" value="VanY-like_core_dom"/>
</dbReference>
<dbReference type="AlphaFoldDB" id="V7I4P8"/>
<accession>V7I4P8</accession>
<feature type="domain" description="D-alanyl-D-alanine carboxypeptidase-like core" evidence="2">
    <location>
        <begin position="60"/>
        <end position="163"/>
    </location>
</feature>
<evidence type="ECO:0000313" key="4">
    <source>
        <dbReference type="Proteomes" id="UP000017747"/>
    </source>
</evidence>
<dbReference type="STRING" id="994573.T472_0207775"/>
<gene>
    <name evidence="3" type="ORF">T472_0207775</name>
</gene>
<keyword evidence="1" id="KW-1133">Transmembrane helix</keyword>
<protein>
    <submittedName>
        <fullName evidence="3">Peptidase M15</fullName>
    </submittedName>
</protein>
<evidence type="ECO:0000256" key="1">
    <source>
        <dbReference type="SAM" id="Phobius"/>
    </source>
</evidence>
<dbReference type="SUPFAM" id="SSF55166">
    <property type="entry name" value="Hedgehog/DD-peptidase"/>
    <property type="match status" value="1"/>
</dbReference>
<reference evidence="3 4" key="1">
    <citation type="journal article" date="2014" name="Genome Announc.">
        <title>Genome Sequence of Youngiibacter fragilis, the Type Strain of the Genus Youngiibacter.</title>
        <authorList>
            <person name="Wawrik C.B."/>
            <person name="Callaghan A.V."/>
            <person name="Stamps B.W."/>
            <person name="Wawrik B."/>
        </authorList>
    </citation>
    <scope>NUCLEOTIDE SEQUENCE [LARGE SCALE GENOMIC DNA]</scope>
    <source>
        <strain evidence="3 4">232.1</strain>
    </source>
</reference>
<keyword evidence="1" id="KW-0812">Transmembrane</keyword>
<dbReference type="eggNOG" id="COG1876">
    <property type="taxonomic scope" value="Bacteria"/>
</dbReference>
<dbReference type="CDD" id="cd14845">
    <property type="entry name" value="L-Ala-D-Glu_peptidase_like"/>
    <property type="match status" value="1"/>
</dbReference>
<proteinExistence type="predicted"/>
<dbReference type="GO" id="GO:0008233">
    <property type="term" value="F:peptidase activity"/>
    <property type="evidence" value="ECO:0007669"/>
    <property type="project" value="InterPro"/>
</dbReference>
<dbReference type="GO" id="GO:0006508">
    <property type="term" value="P:proteolysis"/>
    <property type="evidence" value="ECO:0007669"/>
    <property type="project" value="InterPro"/>
</dbReference>
<dbReference type="RefSeq" id="WP_023387196.1">
    <property type="nucleotide sequence ID" value="NZ_AXUN02000146.1"/>
</dbReference>
<evidence type="ECO:0000259" key="2">
    <source>
        <dbReference type="Pfam" id="PF02557"/>
    </source>
</evidence>
<evidence type="ECO:0000313" key="3">
    <source>
        <dbReference type="EMBL" id="ETA81210.1"/>
    </source>
</evidence>
<keyword evidence="1" id="KW-0472">Membrane</keyword>
<comment type="caution">
    <text evidence="3">The sequence shown here is derived from an EMBL/GenBank/DDBJ whole genome shotgun (WGS) entry which is preliminary data.</text>
</comment>